<organism evidence="2 3">
    <name type="scientific">Zalerion maritima</name>
    <dbReference type="NCBI Taxonomy" id="339359"/>
    <lineage>
        <taxon>Eukaryota</taxon>
        <taxon>Fungi</taxon>
        <taxon>Dikarya</taxon>
        <taxon>Ascomycota</taxon>
        <taxon>Pezizomycotina</taxon>
        <taxon>Sordariomycetes</taxon>
        <taxon>Lulworthiomycetidae</taxon>
        <taxon>Lulworthiales</taxon>
        <taxon>Lulworthiaceae</taxon>
        <taxon>Zalerion</taxon>
    </lineage>
</organism>
<accession>A0AAD5RWI7</accession>
<evidence type="ECO:0000256" key="1">
    <source>
        <dbReference type="SAM" id="SignalP"/>
    </source>
</evidence>
<feature type="chain" id="PRO_5041923511" evidence="1">
    <location>
        <begin position="23"/>
        <end position="323"/>
    </location>
</feature>
<sequence>MRFTPSPVVILLSLITSGLGLAEGNSNSQSPPRSSSLLETRAPGYADVLGGLGLGLVTEGLVRGFDAVTGSFSNLADLSQDSLDAIRGIIAEELQQSWLERDKNNADTLLDNAGLYGRSANADPSDNLQLIINYADQANELIGHLETYGLQGSVAYITIACLHISLEKERLALQIESDEFFGQETDIPSIIRNEIIEDATTYQAHMFEMFQEYNGIAPQLFRSQFRREDRTCGRVCCDQYYIYMVEQRDNLESDDWSAVWESERCYARCDDTRECDPMKEEQATKLSVLPYYWRLDHQADFMTSDFVDIDVELLELVKGNIDV</sequence>
<gene>
    <name evidence="2" type="ORF">MKZ38_004268</name>
</gene>
<feature type="signal peptide" evidence="1">
    <location>
        <begin position="1"/>
        <end position="22"/>
    </location>
</feature>
<name>A0AAD5RWI7_9PEZI</name>
<proteinExistence type="predicted"/>
<evidence type="ECO:0000313" key="3">
    <source>
        <dbReference type="Proteomes" id="UP001201980"/>
    </source>
</evidence>
<evidence type="ECO:0000313" key="2">
    <source>
        <dbReference type="EMBL" id="KAJ2905807.1"/>
    </source>
</evidence>
<keyword evidence="3" id="KW-1185">Reference proteome</keyword>
<keyword evidence="1" id="KW-0732">Signal</keyword>
<dbReference type="Proteomes" id="UP001201980">
    <property type="component" value="Unassembled WGS sequence"/>
</dbReference>
<dbReference type="AlphaFoldDB" id="A0AAD5RWI7"/>
<dbReference type="EMBL" id="JAKWBI020000024">
    <property type="protein sequence ID" value="KAJ2905807.1"/>
    <property type="molecule type" value="Genomic_DNA"/>
</dbReference>
<reference evidence="2" key="1">
    <citation type="submission" date="2022-07" db="EMBL/GenBank/DDBJ databases">
        <title>Draft genome sequence of Zalerion maritima ATCC 34329, a (micro)plastics degrading marine fungus.</title>
        <authorList>
            <person name="Paco A."/>
            <person name="Goncalves M.F.M."/>
            <person name="Rocha-Santos T.A.P."/>
            <person name="Alves A."/>
        </authorList>
    </citation>
    <scope>NUCLEOTIDE SEQUENCE</scope>
    <source>
        <strain evidence="2">ATCC 34329</strain>
    </source>
</reference>
<protein>
    <submittedName>
        <fullName evidence="2">Uncharacterized protein</fullName>
    </submittedName>
</protein>
<comment type="caution">
    <text evidence="2">The sequence shown here is derived from an EMBL/GenBank/DDBJ whole genome shotgun (WGS) entry which is preliminary data.</text>
</comment>